<evidence type="ECO:0000313" key="1">
    <source>
        <dbReference type="EMBL" id="GMQ63294.1"/>
    </source>
</evidence>
<comment type="caution">
    <text evidence="1">The sequence shown here is derived from an EMBL/GenBank/DDBJ whole genome shotgun (WGS) entry which is preliminary data.</text>
</comment>
<keyword evidence="1" id="KW-0966">Cell projection</keyword>
<accession>A0ACB5UL85</accession>
<organism evidence="1 2">
    <name type="scientific">Vallitalea maricola</name>
    <dbReference type="NCBI Taxonomy" id="3074433"/>
    <lineage>
        <taxon>Bacteria</taxon>
        <taxon>Bacillati</taxon>
        <taxon>Bacillota</taxon>
        <taxon>Clostridia</taxon>
        <taxon>Lachnospirales</taxon>
        <taxon>Vallitaleaceae</taxon>
        <taxon>Vallitalea</taxon>
    </lineage>
</organism>
<reference evidence="1" key="1">
    <citation type="submission" date="2023-09" db="EMBL/GenBank/DDBJ databases">
        <title>Vallitalea sediminicola and Vallitalea maricola sp. nov., anaerobic bacteria isolated from marine sediment.</title>
        <authorList>
            <person name="Hirano S."/>
            <person name="Maeda A."/>
            <person name="Terahara T."/>
            <person name="Mori K."/>
            <person name="Hamada M."/>
            <person name="Matsumoto R."/>
            <person name="Kobayashi T."/>
        </authorList>
    </citation>
    <scope>NUCLEOTIDE SEQUENCE</scope>
    <source>
        <strain evidence="1">AN17-2</strain>
    </source>
</reference>
<keyword evidence="1" id="KW-0282">Flagellum</keyword>
<keyword evidence="2" id="KW-1185">Reference proteome</keyword>
<sequence>MAVRFSGLASGLETDKIIKELMKAERMKVDKVKKQKTKLEWRKDIWKEMNKKLYSFYTKQVYNLRSKGTFMEKTTVSSNDSIISAKANVNAAEGTHTVTITQLAKGSFLTGDKITKDKDNNDIDVESSTKISELLDFGAATEKKINITTKNGGTPVEITIGKDDTMAQIVYNIKKAVEDVNISFDSNFDRVMMSSKNQGDDVKIQVGGDTDLIKALGLEGKVGTDGENSIFTYNETELVSDSNEITVNGLTLTLKAKGDANITVNQDTQAMYDNVKDFITEYNKIIVEINEKLGADRVVGYEPLTQEEKQAMSEDDIKLWEQKIKDSLLRRDDILTSLVDSMRSIVGSSSGVDTSGLEYRFLSDLGIVTGNYTEKGLLHIDGDGDDPLYAAKTNKLKEAIEKDPEQVADLLNAIGDELYSKMQEKMKSTEISSAFTFFNDKQMDNQIDDYKDRITVLEDKLADIEERYYRQFTAMEKAIQMMNSQSASLASMLGGGSQ</sequence>
<dbReference type="Proteomes" id="UP001374599">
    <property type="component" value="Unassembled WGS sequence"/>
</dbReference>
<keyword evidence="1" id="KW-0969">Cilium</keyword>
<name>A0ACB5UL85_9FIRM</name>
<gene>
    <name evidence="1" type="primary">fliD</name>
    <name evidence="1" type="ORF">AN2V17_25270</name>
</gene>
<evidence type="ECO:0000313" key="2">
    <source>
        <dbReference type="Proteomes" id="UP001374599"/>
    </source>
</evidence>
<dbReference type="EMBL" id="BTPU01000037">
    <property type="protein sequence ID" value="GMQ63294.1"/>
    <property type="molecule type" value="Genomic_DNA"/>
</dbReference>
<protein>
    <submittedName>
        <fullName evidence="1">Flagellar filament capping protein FliD</fullName>
    </submittedName>
</protein>
<proteinExistence type="predicted"/>